<dbReference type="InterPro" id="IPR003115">
    <property type="entry name" value="ParB_N"/>
</dbReference>
<dbReference type="GO" id="GO:0007059">
    <property type="term" value="P:chromosome segregation"/>
    <property type="evidence" value="ECO:0007669"/>
    <property type="project" value="TreeGrafter"/>
</dbReference>
<organism evidence="3 4">
    <name type="scientific">Methylobacterium currus</name>
    <dbReference type="NCBI Taxonomy" id="2051553"/>
    <lineage>
        <taxon>Bacteria</taxon>
        <taxon>Pseudomonadati</taxon>
        <taxon>Pseudomonadota</taxon>
        <taxon>Alphaproteobacteria</taxon>
        <taxon>Hyphomicrobiales</taxon>
        <taxon>Methylobacteriaceae</taxon>
        <taxon>Methylobacterium</taxon>
    </lineage>
</organism>
<dbReference type="Pfam" id="PF07506">
    <property type="entry name" value="RepB"/>
    <property type="match status" value="1"/>
</dbReference>
<keyword evidence="4" id="KW-1185">Reference proteome</keyword>
<gene>
    <name evidence="3" type="ORF">DA075_13470</name>
</gene>
<dbReference type="OrthoDB" id="248048at2"/>
<dbReference type="InterPro" id="IPR011111">
    <property type="entry name" value="Plasmid_RepB"/>
</dbReference>
<name>A0A2R4WJW0_9HYPH</name>
<dbReference type="InterPro" id="IPR036086">
    <property type="entry name" value="ParB/Sulfiredoxin_sf"/>
</dbReference>
<evidence type="ECO:0000313" key="4">
    <source>
        <dbReference type="Proteomes" id="UP000244755"/>
    </source>
</evidence>
<dbReference type="KEGG" id="mee:DA075_13470"/>
<dbReference type="PANTHER" id="PTHR33375:SF1">
    <property type="entry name" value="CHROMOSOME-PARTITIONING PROTEIN PARB-RELATED"/>
    <property type="match status" value="1"/>
</dbReference>
<dbReference type="SMART" id="SM00470">
    <property type="entry name" value="ParB"/>
    <property type="match status" value="1"/>
</dbReference>
<evidence type="ECO:0000256" key="1">
    <source>
        <dbReference type="ARBA" id="ARBA00006295"/>
    </source>
</evidence>
<dbReference type="SUPFAM" id="SSF110849">
    <property type="entry name" value="ParB/Sulfiredoxin"/>
    <property type="match status" value="1"/>
</dbReference>
<dbReference type="SUPFAM" id="SSF109709">
    <property type="entry name" value="KorB DNA-binding domain-like"/>
    <property type="match status" value="1"/>
</dbReference>
<dbReference type="CDD" id="cd16411">
    <property type="entry name" value="ParB_N_like"/>
    <property type="match status" value="1"/>
</dbReference>
<dbReference type="AlphaFoldDB" id="A0A2R4WJW0"/>
<dbReference type="EMBL" id="CP028843">
    <property type="protein sequence ID" value="AWB21805.1"/>
    <property type="molecule type" value="Genomic_DNA"/>
</dbReference>
<feature type="domain" description="ParB-like N-terminal" evidence="2">
    <location>
        <begin position="10"/>
        <end position="101"/>
    </location>
</feature>
<dbReference type="NCBIfam" id="TIGR00180">
    <property type="entry name" value="parB_part"/>
    <property type="match status" value="1"/>
</dbReference>
<dbReference type="InterPro" id="IPR050336">
    <property type="entry name" value="Chromosome_partition/occlusion"/>
</dbReference>
<sequence length="299" mass="33461">MMERVTKRVVMIPVDRITVLNPRSREKRRFQEIVENIGRVGLKRPITVRHIPSKDGQEAYGVVCGEGRLRACIELGQTEIPAIVVDASEQDCLVMGLVENCARRQHRPVDLLHDIGTLRKRGYNDAEIATKVGCTQQWVNMIGSLIERGEERLLSAVETGILPISVAIEIAKADEAGEQALLAQAYAEKKLSGGKLVKARLLLEARRKRGREVDTNAFGRKEPPRSPTSPTALLRIFQQEADRERVLVKKAELTQSRLMFIVEAMRKLRGDQAFVQLLQAERLDAMPADLEARVAGRTS</sequence>
<evidence type="ECO:0000259" key="2">
    <source>
        <dbReference type="SMART" id="SM00470"/>
    </source>
</evidence>
<dbReference type="GO" id="GO:0003677">
    <property type="term" value="F:DNA binding"/>
    <property type="evidence" value="ECO:0007669"/>
    <property type="project" value="InterPro"/>
</dbReference>
<proteinExistence type="inferred from homology"/>
<dbReference type="PANTHER" id="PTHR33375">
    <property type="entry name" value="CHROMOSOME-PARTITIONING PROTEIN PARB-RELATED"/>
    <property type="match status" value="1"/>
</dbReference>
<reference evidence="3 4" key="1">
    <citation type="submission" date="2018-04" db="EMBL/GenBank/DDBJ databases">
        <title>Methylobacterium sp. PR1016A genome.</title>
        <authorList>
            <person name="Park W."/>
        </authorList>
    </citation>
    <scope>NUCLEOTIDE SEQUENCE [LARGE SCALE GENOMIC DNA]</scope>
    <source>
        <strain evidence="3 4">PR1016A</strain>
    </source>
</reference>
<evidence type="ECO:0000313" key="3">
    <source>
        <dbReference type="EMBL" id="AWB21805.1"/>
    </source>
</evidence>
<dbReference type="Gene3D" id="1.10.10.2830">
    <property type="match status" value="1"/>
</dbReference>
<comment type="similarity">
    <text evidence="1">Belongs to the ParB family.</text>
</comment>
<protein>
    <submittedName>
        <fullName evidence="3">ParB/RepB/Spo0J family partition protein</fullName>
    </submittedName>
</protein>
<dbReference type="Proteomes" id="UP000244755">
    <property type="component" value="Chromosome 1"/>
</dbReference>
<dbReference type="Pfam" id="PF02195">
    <property type="entry name" value="ParB_N"/>
    <property type="match status" value="1"/>
</dbReference>
<dbReference type="GO" id="GO:0005694">
    <property type="term" value="C:chromosome"/>
    <property type="evidence" value="ECO:0007669"/>
    <property type="project" value="TreeGrafter"/>
</dbReference>
<dbReference type="Gene3D" id="3.90.1530.30">
    <property type="match status" value="1"/>
</dbReference>
<dbReference type="InterPro" id="IPR004437">
    <property type="entry name" value="ParB/RepB/Spo0J"/>
</dbReference>
<accession>A0A2R4WJW0</accession>